<dbReference type="SUPFAM" id="SSF55961">
    <property type="entry name" value="Bet v1-like"/>
    <property type="match status" value="1"/>
</dbReference>
<dbReference type="InterPro" id="IPR023393">
    <property type="entry name" value="START-like_dom_sf"/>
</dbReference>
<dbReference type="Proteomes" id="UP000186132">
    <property type="component" value="Unassembled WGS sequence"/>
</dbReference>
<dbReference type="EMBL" id="FQVU01000002">
    <property type="protein sequence ID" value="SHG17509.1"/>
    <property type="molecule type" value="Genomic_DNA"/>
</dbReference>
<dbReference type="OrthoDB" id="9803476at2"/>
<dbReference type="InterPro" id="IPR013538">
    <property type="entry name" value="ASHA1/2-like_C"/>
</dbReference>
<reference evidence="3 4" key="1">
    <citation type="submission" date="2016-11" db="EMBL/GenBank/DDBJ databases">
        <authorList>
            <person name="Jaros S."/>
            <person name="Januszkiewicz K."/>
            <person name="Wedrychowicz H."/>
        </authorList>
    </citation>
    <scope>NUCLEOTIDE SEQUENCE [LARGE SCALE GENOMIC DNA]</scope>
    <source>
        <strain evidence="3 4">DSM 45627</strain>
    </source>
</reference>
<dbReference type="Pfam" id="PF08327">
    <property type="entry name" value="AHSA1"/>
    <property type="match status" value="1"/>
</dbReference>
<evidence type="ECO:0000313" key="4">
    <source>
        <dbReference type="Proteomes" id="UP000186132"/>
    </source>
</evidence>
<dbReference type="AlphaFoldDB" id="A0A1M5HNH2"/>
<evidence type="ECO:0000313" key="3">
    <source>
        <dbReference type="EMBL" id="SHG17509.1"/>
    </source>
</evidence>
<sequence length="156" mass="17427">MTTTDRSVVHDHFVVERTYPAAPERVFAAWTSREAKARWFGPDAEGDVVAEHTLDFRVGGREHMRGQVHDGPSYDFDATFYDIVDGRRIVWSYDMHLDGRRISVSVATVEVTPVAGGTRLVLTEQGAYLDGLDTNDQRRAGTEELLDALGASFDRP</sequence>
<dbReference type="CDD" id="cd08900">
    <property type="entry name" value="SRPBCC_CalC_Aha1-like_7"/>
    <property type="match status" value="1"/>
</dbReference>
<protein>
    <submittedName>
        <fullName evidence="3">Uncharacterized conserved protein YndB, AHSA1/START domain</fullName>
    </submittedName>
</protein>
<organism evidence="3 4">
    <name type="scientific">Jatrophihabitans endophyticus</name>
    <dbReference type="NCBI Taxonomy" id="1206085"/>
    <lineage>
        <taxon>Bacteria</taxon>
        <taxon>Bacillati</taxon>
        <taxon>Actinomycetota</taxon>
        <taxon>Actinomycetes</taxon>
        <taxon>Jatrophihabitantales</taxon>
        <taxon>Jatrophihabitantaceae</taxon>
        <taxon>Jatrophihabitans</taxon>
    </lineage>
</organism>
<dbReference type="Gene3D" id="3.30.530.20">
    <property type="match status" value="1"/>
</dbReference>
<proteinExistence type="inferred from homology"/>
<name>A0A1M5HNH2_9ACTN</name>
<keyword evidence="4" id="KW-1185">Reference proteome</keyword>
<evidence type="ECO:0000259" key="2">
    <source>
        <dbReference type="Pfam" id="PF08327"/>
    </source>
</evidence>
<evidence type="ECO:0000256" key="1">
    <source>
        <dbReference type="ARBA" id="ARBA00006817"/>
    </source>
</evidence>
<accession>A0A1M5HNH2</accession>
<comment type="similarity">
    <text evidence="1">Belongs to the AHA1 family.</text>
</comment>
<dbReference type="RefSeq" id="WP_073388301.1">
    <property type="nucleotide sequence ID" value="NZ_FQVU01000002.1"/>
</dbReference>
<gene>
    <name evidence="3" type="ORF">SAMN05443575_1581</name>
</gene>
<dbReference type="STRING" id="1206085.SAMN05443575_1581"/>
<feature type="domain" description="Activator of Hsp90 ATPase homologue 1/2-like C-terminal" evidence="2">
    <location>
        <begin position="21"/>
        <end position="151"/>
    </location>
</feature>